<accession>A0ABQ2C3N0</accession>
<keyword evidence="1" id="KW-0732">Signal</keyword>
<dbReference type="Proteomes" id="UP000624701">
    <property type="component" value="Unassembled WGS sequence"/>
</dbReference>
<dbReference type="CDD" id="cd14789">
    <property type="entry name" value="Tiki"/>
    <property type="match status" value="1"/>
</dbReference>
<keyword evidence="2" id="KW-0449">Lipoprotein</keyword>
<comment type="caution">
    <text evidence="2">The sequence shown here is derived from an EMBL/GenBank/DDBJ whole genome shotgun (WGS) entry which is preliminary data.</text>
</comment>
<protein>
    <submittedName>
        <fullName evidence="2">Lipoprotein</fullName>
    </submittedName>
</protein>
<evidence type="ECO:0000313" key="2">
    <source>
        <dbReference type="EMBL" id="GGI58377.1"/>
    </source>
</evidence>
<proteinExistence type="predicted"/>
<evidence type="ECO:0000256" key="1">
    <source>
        <dbReference type="SAM" id="SignalP"/>
    </source>
</evidence>
<evidence type="ECO:0000313" key="3">
    <source>
        <dbReference type="Proteomes" id="UP000624701"/>
    </source>
</evidence>
<keyword evidence="3" id="KW-1185">Reference proteome</keyword>
<feature type="chain" id="PRO_5045241326" evidence="1">
    <location>
        <begin position="24"/>
        <end position="289"/>
    </location>
</feature>
<dbReference type="Pfam" id="PF01963">
    <property type="entry name" value="TraB_PrgY_gumN"/>
    <property type="match status" value="1"/>
</dbReference>
<gene>
    <name evidence="2" type="ORF">GCM10011444_26860</name>
</gene>
<dbReference type="InterPro" id="IPR047111">
    <property type="entry name" value="YbaP-like"/>
</dbReference>
<dbReference type="RefSeq" id="WP_188375285.1">
    <property type="nucleotide sequence ID" value="NZ_BMDQ01000005.1"/>
</dbReference>
<sequence>MKKIKTLCSAILVAIISIFTGNAQELENSTLWKITGNGLEQPSYLFGTIHITCDATLDDDVKKALDETTQVVLELDMDSGDMQTKMMQNMYMKDGQTLKDLVSEEDYKAIDQMFKKHMGMSVEMMQNMKPFFLTAALYPNLIDCPMQSFEEELLKVAKKQGEDIKGLETIEDQLNVFDKIPYKEQAKDLVRSAKDDLAYDKATFSKMMDTYKKEDITEMIDMMNDENYSSIAEYQDILLDNRNKNWIPKIGEFAKEQPTFFGVGAGHLAGKNGVIKLLRKEGYTVEAVK</sequence>
<dbReference type="PANTHER" id="PTHR40590:SF1">
    <property type="entry name" value="CYTOPLASMIC PROTEIN"/>
    <property type="match status" value="1"/>
</dbReference>
<dbReference type="InterPro" id="IPR002816">
    <property type="entry name" value="TraB/PrgY/GumN_fam"/>
</dbReference>
<reference evidence="3" key="1">
    <citation type="journal article" date="2019" name="Int. J. Syst. Evol. Microbiol.">
        <title>The Global Catalogue of Microorganisms (GCM) 10K type strain sequencing project: providing services to taxonomists for standard genome sequencing and annotation.</title>
        <authorList>
            <consortium name="The Broad Institute Genomics Platform"/>
            <consortium name="The Broad Institute Genome Sequencing Center for Infectious Disease"/>
            <person name="Wu L."/>
            <person name="Ma J."/>
        </authorList>
    </citation>
    <scope>NUCLEOTIDE SEQUENCE [LARGE SCALE GENOMIC DNA]</scope>
    <source>
        <strain evidence="3">CCM 8681</strain>
    </source>
</reference>
<feature type="signal peptide" evidence="1">
    <location>
        <begin position="1"/>
        <end position="23"/>
    </location>
</feature>
<dbReference type="EMBL" id="BMDQ01000005">
    <property type="protein sequence ID" value="GGI58377.1"/>
    <property type="molecule type" value="Genomic_DNA"/>
</dbReference>
<organism evidence="2 3">
    <name type="scientific">Winogradskyella haliclonae</name>
    <dbReference type="NCBI Taxonomy" id="2048558"/>
    <lineage>
        <taxon>Bacteria</taxon>
        <taxon>Pseudomonadati</taxon>
        <taxon>Bacteroidota</taxon>
        <taxon>Flavobacteriia</taxon>
        <taxon>Flavobacteriales</taxon>
        <taxon>Flavobacteriaceae</taxon>
        <taxon>Winogradskyella</taxon>
    </lineage>
</organism>
<name>A0ABQ2C3N0_9FLAO</name>
<dbReference type="PANTHER" id="PTHR40590">
    <property type="entry name" value="CYTOPLASMIC PROTEIN-RELATED"/>
    <property type="match status" value="1"/>
</dbReference>